<dbReference type="InterPro" id="IPR036880">
    <property type="entry name" value="Kunitz_BPTI_sf"/>
</dbReference>
<dbReference type="Proteomes" id="UP000270924">
    <property type="component" value="Unassembled WGS sequence"/>
</dbReference>
<dbReference type="InParanoid" id="A0A3P7DFT9"/>
<protein>
    <recommendedName>
        <fullName evidence="1">BPTI/Kunitz inhibitor domain-containing protein</fullName>
    </recommendedName>
</protein>
<dbReference type="InterPro" id="IPR028150">
    <property type="entry name" value="Lustrin_cystein"/>
</dbReference>
<dbReference type="FunCoup" id="A0A3P7DFT9">
    <property type="interactions" value="2"/>
</dbReference>
<dbReference type="OMA" id="SGYQCCT"/>
<dbReference type="SMART" id="SM00289">
    <property type="entry name" value="WR1"/>
    <property type="match status" value="11"/>
</dbReference>
<dbReference type="InterPro" id="IPR002223">
    <property type="entry name" value="Kunitz_BPTI"/>
</dbReference>
<accession>A0A3P7DFT9</accession>
<dbReference type="EMBL" id="UYWW01000503">
    <property type="protein sequence ID" value="VDM08650.1"/>
    <property type="molecule type" value="Genomic_DNA"/>
</dbReference>
<keyword evidence="3" id="KW-1185">Reference proteome</keyword>
<dbReference type="PROSITE" id="PS00280">
    <property type="entry name" value="BPTI_KUNITZ_1"/>
    <property type="match status" value="1"/>
</dbReference>
<evidence type="ECO:0000313" key="3">
    <source>
        <dbReference type="Proteomes" id="UP000270924"/>
    </source>
</evidence>
<dbReference type="PROSITE" id="PS50279">
    <property type="entry name" value="BPTI_KUNITZ_2"/>
    <property type="match status" value="2"/>
</dbReference>
<dbReference type="InterPro" id="IPR053014">
    <property type="entry name" value="Cuticle_assoc_divergent"/>
</dbReference>
<dbReference type="AlphaFoldDB" id="A0A3P7DFT9"/>
<name>A0A3P7DFT9_WUCBA</name>
<dbReference type="PANTHER" id="PTHR46339:SF7">
    <property type="entry name" value="BPTI_KUNITZ INHIBITOR DOMAIN-CONTAINING PROTEIN"/>
    <property type="match status" value="1"/>
</dbReference>
<organism evidence="2 3">
    <name type="scientific">Wuchereria bancrofti</name>
    <dbReference type="NCBI Taxonomy" id="6293"/>
    <lineage>
        <taxon>Eukaryota</taxon>
        <taxon>Metazoa</taxon>
        <taxon>Ecdysozoa</taxon>
        <taxon>Nematoda</taxon>
        <taxon>Chromadorea</taxon>
        <taxon>Rhabditida</taxon>
        <taxon>Spirurina</taxon>
        <taxon>Spiruromorpha</taxon>
        <taxon>Filarioidea</taxon>
        <taxon>Onchocercidae</taxon>
        <taxon>Wuchereria</taxon>
    </lineage>
</organism>
<dbReference type="InterPro" id="IPR020901">
    <property type="entry name" value="Prtase_inh_Kunz-CS"/>
</dbReference>
<dbReference type="GO" id="GO:0004867">
    <property type="term" value="F:serine-type endopeptidase inhibitor activity"/>
    <property type="evidence" value="ECO:0007669"/>
    <property type="project" value="InterPro"/>
</dbReference>
<feature type="domain" description="BPTI/Kunitz inhibitor" evidence="1">
    <location>
        <begin position="132"/>
        <end position="184"/>
    </location>
</feature>
<dbReference type="CDD" id="cd00109">
    <property type="entry name" value="Kunitz-type"/>
    <property type="match status" value="1"/>
</dbReference>
<dbReference type="Pfam" id="PF14625">
    <property type="entry name" value="Lustrin_cystein"/>
    <property type="match status" value="10"/>
</dbReference>
<dbReference type="Pfam" id="PF01683">
    <property type="entry name" value="EB"/>
    <property type="match status" value="1"/>
</dbReference>
<dbReference type="SMART" id="SM00131">
    <property type="entry name" value="KU"/>
    <property type="match status" value="1"/>
</dbReference>
<sequence>KPRCPQGDAYKDNNGNYFVCSDSNTAKTCPPNYECHFDGNLWGCCPTKEYTCQISFSKGCDGNSNNFQSYEQCESYCNDRKCPNGGSPKRNEFDKQIDCSSTVSCPNTHECTSLTSGNSVVNRCCPKRAYICSLPPQQGNSCGTSSVTRFYFNIASKDCIEFTYNGCGGNLNNFETFEQCNNFCLSSACASGDIVHVNPSTHMQLECRTDVSNSCPNNFTCTYDELFGKSVCCGATDMEVCPNGEKAYINAFNMSVRECLINVSNSCPDYYLCRFHIQTNRYYCCASINGDICPSGKAVYKDQSSKLPIRCIISSGNNQCPLGYNCFSDVPGALQGYCCSSNYLCPNRAKFYTEIISKMPRSCQLNSPFITCPIGYTCQNAETELMTGYCCENNNASVSDGCPPNKYVYMKDNEVISCDPFNSLANTCPNGYSCQWSLPKRRYQCCGNASMLANKITKTCQEGELLIADECLERSEPGDLCIDDKQCLGGSRCKDGICECLNGYIIYHGKCIIRETKGATIKCSISNQIPYYEKGSNKIRYCSNLKNSCPKGYSCQFSRDAGRNICCGYLSGIGVTGRGNSSNKSRINVRKHLKVSVDVCNDGIPYILKGIPQTCTVAPCPIGFDCIFIKKAQNYFCCKRKIREDMQNDGCPSGRALLFPTTGTPLQCNNAKQNSCPNGYSCLRSIKNSGYQCCTSAYNPFSRFYETLISAIPCPGSQVQVRRYMNGQYSNLCEDHCPTYQIAVNGFCKSLADLI</sequence>
<dbReference type="Pfam" id="PF00014">
    <property type="entry name" value="Kunitz_BPTI"/>
    <property type="match status" value="1"/>
</dbReference>
<proteinExistence type="predicted"/>
<evidence type="ECO:0000259" key="1">
    <source>
        <dbReference type="PROSITE" id="PS50279"/>
    </source>
</evidence>
<dbReference type="SUPFAM" id="SSF57362">
    <property type="entry name" value="BPTI-like"/>
    <property type="match status" value="1"/>
</dbReference>
<reference evidence="2 3" key="1">
    <citation type="submission" date="2018-11" db="EMBL/GenBank/DDBJ databases">
        <authorList>
            <consortium name="Pathogen Informatics"/>
        </authorList>
    </citation>
    <scope>NUCLEOTIDE SEQUENCE [LARGE SCALE GENOMIC DNA]</scope>
</reference>
<feature type="domain" description="BPTI/Kunitz inhibitor" evidence="1">
    <location>
        <begin position="20"/>
        <end position="77"/>
    </location>
</feature>
<feature type="non-terminal residue" evidence="2">
    <location>
        <position position="1"/>
    </location>
</feature>
<evidence type="ECO:0000313" key="2">
    <source>
        <dbReference type="EMBL" id="VDM08650.1"/>
    </source>
</evidence>
<dbReference type="PANTHER" id="PTHR46339">
    <property type="entry name" value="PROTEIN CBG15282-RELATED"/>
    <property type="match status" value="1"/>
</dbReference>
<dbReference type="InterPro" id="IPR006150">
    <property type="entry name" value="Cys_repeat_1"/>
</dbReference>
<dbReference type="OrthoDB" id="5950222at2759"/>
<dbReference type="Gene3D" id="4.10.410.10">
    <property type="entry name" value="Pancreatic trypsin inhibitor Kunitz domain"/>
    <property type="match status" value="1"/>
</dbReference>
<dbReference type="InterPro" id="IPR006149">
    <property type="entry name" value="EB_dom"/>
</dbReference>
<gene>
    <name evidence="2" type="ORF">WBA_LOCUS2036</name>
</gene>